<dbReference type="eggNOG" id="COG0739">
    <property type="taxonomic scope" value="Bacteria"/>
</dbReference>
<comment type="caution">
    <text evidence="2">The sequence shown here is derived from an EMBL/GenBank/DDBJ whole genome shotgun (WGS) entry which is preliminary data.</text>
</comment>
<dbReference type="AlphaFoldDB" id="A0A086Z0B7"/>
<accession>A0A086Z0B7</accession>
<organism evidence="2 3">
    <name type="scientific">Bifidobacterium actinocoloniiforme DSM 22766</name>
    <dbReference type="NCBI Taxonomy" id="1437605"/>
    <lineage>
        <taxon>Bacteria</taxon>
        <taxon>Bacillati</taxon>
        <taxon>Actinomycetota</taxon>
        <taxon>Actinomycetes</taxon>
        <taxon>Bifidobacteriales</taxon>
        <taxon>Bifidobacteriaceae</taxon>
        <taxon>Bifidobacterium</taxon>
    </lineage>
</organism>
<feature type="domain" description="M23ase beta-sheet core" evidence="1">
    <location>
        <begin position="104"/>
        <end position="193"/>
    </location>
</feature>
<keyword evidence="3" id="KW-1185">Reference proteome</keyword>
<name>A0A086Z0B7_9BIFI</name>
<dbReference type="SUPFAM" id="SSF51261">
    <property type="entry name" value="Duplicated hybrid motif"/>
    <property type="match status" value="1"/>
</dbReference>
<evidence type="ECO:0000313" key="3">
    <source>
        <dbReference type="Proteomes" id="UP000029015"/>
    </source>
</evidence>
<dbReference type="Proteomes" id="UP000029015">
    <property type="component" value="Unassembled WGS sequence"/>
</dbReference>
<dbReference type="InterPro" id="IPR011055">
    <property type="entry name" value="Dup_hybrid_motif"/>
</dbReference>
<gene>
    <name evidence="2" type="ORF">BACT_0668</name>
</gene>
<dbReference type="CDD" id="cd12797">
    <property type="entry name" value="M23_peptidase"/>
    <property type="match status" value="1"/>
</dbReference>
<proteinExistence type="predicted"/>
<dbReference type="InterPro" id="IPR016047">
    <property type="entry name" value="M23ase_b-sheet_dom"/>
</dbReference>
<evidence type="ECO:0000313" key="2">
    <source>
        <dbReference type="EMBL" id="KFI39967.1"/>
    </source>
</evidence>
<sequence length="210" mass="22231">MSESESNRRLAVRRRAMRRWLAVRRALRLRALAMALLVLGLGLLPVSPLASAALPPSGSPQRGVAGEGSGGCGPAWLWPLAPADGGPPRILAAFDNPSKPWMPGHRGVDLQAAVSEPILAPESGVISFAGTVGGKDVVSLRIGGLTSSFEPATTQKPLGSRVARGQAFARVEGGSDHCDGRCLHWGLRHDRKSYLDPIGRTHAHRIVLKP</sequence>
<reference evidence="2 3" key="1">
    <citation type="submission" date="2014-03" db="EMBL/GenBank/DDBJ databases">
        <title>Genomics of Bifidobacteria.</title>
        <authorList>
            <person name="Ventura M."/>
            <person name="Milani C."/>
            <person name="Lugli G.A."/>
        </authorList>
    </citation>
    <scope>NUCLEOTIDE SEQUENCE [LARGE SCALE GENOMIC DNA]</scope>
    <source>
        <strain evidence="2 3">DSM 22766</strain>
    </source>
</reference>
<dbReference type="Pfam" id="PF01551">
    <property type="entry name" value="Peptidase_M23"/>
    <property type="match status" value="1"/>
</dbReference>
<dbReference type="EMBL" id="JGYK01000001">
    <property type="protein sequence ID" value="KFI39967.1"/>
    <property type="molecule type" value="Genomic_DNA"/>
</dbReference>
<dbReference type="Gene3D" id="2.70.70.10">
    <property type="entry name" value="Glucose Permease (Domain IIA)"/>
    <property type="match status" value="1"/>
</dbReference>
<protein>
    <submittedName>
        <fullName evidence="2">Peptidase, M23 family</fullName>
    </submittedName>
</protein>
<evidence type="ECO:0000259" key="1">
    <source>
        <dbReference type="Pfam" id="PF01551"/>
    </source>
</evidence>